<evidence type="ECO:0000256" key="2">
    <source>
        <dbReference type="ARBA" id="ARBA00022692"/>
    </source>
</evidence>
<keyword evidence="4 5" id="KW-0472">Membrane</keyword>
<dbReference type="InterPro" id="IPR025256">
    <property type="entry name" value="TM7S3/TM198-like_dom"/>
</dbReference>
<feature type="transmembrane region" description="Helical" evidence="5">
    <location>
        <begin position="341"/>
        <end position="362"/>
    </location>
</feature>
<organism evidence="8 9">
    <name type="scientific">Microctonus aethiopoides</name>
    <dbReference type="NCBI Taxonomy" id="144406"/>
    <lineage>
        <taxon>Eukaryota</taxon>
        <taxon>Metazoa</taxon>
        <taxon>Ecdysozoa</taxon>
        <taxon>Arthropoda</taxon>
        <taxon>Hexapoda</taxon>
        <taxon>Insecta</taxon>
        <taxon>Pterygota</taxon>
        <taxon>Neoptera</taxon>
        <taxon>Endopterygota</taxon>
        <taxon>Hymenoptera</taxon>
        <taxon>Apocrita</taxon>
        <taxon>Ichneumonoidea</taxon>
        <taxon>Braconidae</taxon>
        <taxon>Euphorinae</taxon>
        <taxon>Microctonus</taxon>
    </lineage>
</organism>
<feature type="signal peptide" evidence="6">
    <location>
        <begin position="1"/>
        <end position="22"/>
    </location>
</feature>
<dbReference type="Proteomes" id="UP001168990">
    <property type="component" value="Unassembled WGS sequence"/>
</dbReference>
<evidence type="ECO:0000256" key="5">
    <source>
        <dbReference type="SAM" id="Phobius"/>
    </source>
</evidence>
<keyword evidence="6" id="KW-0732">Signal</keyword>
<dbReference type="GO" id="GO:0005886">
    <property type="term" value="C:plasma membrane"/>
    <property type="evidence" value="ECO:0007669"/>
    <property type="project" value="TreeGrafter"/>
</dbReference>
<feature type="transmembrane region" description="Helical" evidence="5">
    <location>
        <begin position="315"/>
        <end position="335"/>
    </location>
</feature>
<gene>
    <name evidence="8" type="ORF">PV328_003818</name>
</gene>
<keyword evidence="3 5" id="KW-1133">Transmembrane helix</keyword>
<dbReference type="PANTHER" id="PTHR15937:SF3">
    <property type="entry name" value="TRANSMEMBRANE 7 SUPERFAMILY MEMBER 3"/>
    <property type="match status" value="1"/>
</dbReference>
<dbReference type="AlphaFoldDB" id="A0AA39F977"/>
<reference evidence="8" key="1">
    <citation type="journal article" date="2023" name="bioRxiv">
        <title>Scaffold-level genome assemblies of two parasitoid biocontrol wasps reveal the parthenogenesis mechanism and an associated novel virus.</title>
        <authorList>
            <person name="Inwood S."/>
            <person name="Skelly J."/>
            <person name="Guhlin J."/>
            <person name="Harrop T."/>
            <person name="Goldson S."/>
            <person name="Dearden P."/>
        </authorList>
    </citation>
    <scope>NUCLEOTIDE SEQUENCE</scope>
    <source>
        <strain evidence="8">Irish</strain>
        <tissue evidence="8">Whole body</tissue>
    </source>
</reference>
<feature type="chain" id="PRO_5041323020" description="TM7S3/TM198-like domain-containing protein" evidence="6">
    <location>
        <begin position="23"/>
        <end position="545"/>
    </location>
</feature>
<evidence type="ECO:0000313" key="8">
    <source>
        <dbReference type="EMBL" id="KAK0165290.1"/>
    </source>
</evidence>
<keyword evidence="9" id="KW-1185">Reference proteome</keyword>
<feature type="transmembrane region" description="Helical" evidence="5">
    <location>
        <begin position="288"/>
        <end position="308"/>
    </location>
</feature>
<comment type="subcellular location">
    <subcellularLocation>
        <location evidence="1">Membrane</location>
        <topology evidence="1">Multi-pass membrane protein</topology>
    </subcellularLocation>
</comment>
<feature type="domain" description="TM7S3/TM198-like" evidence="7">
    <location>
        <begin position="293"/>
        <end position="496"/>
    </location>
</feature>
<protein>
    <recommendedName>
        <fullName evidence="7">TM7S3/TM198-like domain-containing protein</fullName>
    </recommendedName>
</protein>
<dbReference type="PANTHER" id="PTHR15937">
    <property type="entry name" value="TRANSMEMBRANE 7 SUPERFAMILY MEMBER 3"/>
    <property type="match status" value="1"/>
</dbReference>
<dbReference type="InterPro" id="IPR042502">
    <property type="entry name" value="TM7SF3"/>
</dbReference>
<dbReference type="EMBL" id="JAQQBS010001422">
    <property type="protein sequence ID" value="KAK0165290.1"/>
    <property type="molecule type" value="Genomic_DNA"/>
</dbReference>
<evidence type="ECO:0000256" key="1">
    <source>
        <dbReference type="ARBA" id="ARBA00004141"/>
    </source>
</evidence>
<name>A0AA39F977_9HYME</name>
<dbReference type="Pfam" id="PF13886">
    <property type="entry name" value="TM7S3_TM198"/>
    <property type="match status" value="1"/>
</dbReference>
<reference evidence="8" key="2">
    <citation type="submission" date="2023-03" db="EMBL/GenBank/DDBJ databases">
        <authorList>
            <person name="Inwood S.N."/>
            <person name="Skelly J.G."/>
            <person name="Guhlin J."/>
            <person name="Harrop T.W.R."/>
            <person name="Goldson S.G."/>
            <person name="Dearden P.K."/>
        </authorList>
    </citation>
    <scope>NUCLEOTIDE SEQUENCE</scope>
    <source>
        <strain evidence="8">Irish</strain>
        <tissue evidence="8">Whole body</tissue>
    </source>
</reference>
<proteinExistence type="predicted"/>
<feature type="transmembrane region" description="Helical" evidence="5">
    <location>
        <begin position="369"/>
        <end position="389"/>
    </location>
</feature>
<evidence type="ECO:0000256" key="6">
    <source>
        <dbReference type="SAM" id="SignalP"/>
    </source>
</evidence>
<sequence>MKWILIFYDILFIFLYNVSVRGNSISQEHEIVISLANYDNSLKNGQAFYNYSLLNNSSKTFIDITNVPSEVSFIIIQIHAQESNVTLIINGTKTSKISGYNVGLQINSSEVSDTKISIENDNYRNVSVLVAAVAYTSNAPIPGGCNMEFETEIAPFQKLNQTDAIVRVDAQPASEPEINDKQNSCDKNLIKYQSYRLYISTGDFTDETYFSSISKFLTVDGIINNGEISPDISTSSFSRIYSAYPGTGSVYAIIATFDNYSAAYVPQFSYACGPVSNSDTCYLLKTSLSKFLCAAVFFIGVFFIFIGYRYLILEIILLGSITGGILGYIILNIIGMPSQTWQISATIIIGLVVGIFCSYFYYAKRPCVSILQASFSLGALIASITYLGIPDNSTYHNNAAFWAIYVAICLVVTTTLCTCQMSSIMICYSILGAYAIILPFDYWLGANLKYIIINTIRRVSVTGFDSAIIEPPIQTTDIVLSVFWIILAIFGFYMQCRGLQGRSPFPSCTTRYTTIASRNRYPTLSNQRGGRRVLVLTENDHIFRA</sequence>
<dbReference type="GO" id="GO:0043069">
    <property type="term" value="P:negative regulation of programmed cell death"/>
    <property type="evidence" value="ECO:0007669"/>
    <property type="project" value="TreeGrafter"/>
</dbReference>
<evidence type="ECO:0000313" key="9">
    <source>
        <dbReference type="Proteomes" id="UP001168990"/>
    </source>
</evidence>
<feature type="transmembrane region" description="Helical" evidence="5">
    <location>
        <begin position="401"/>
        <end position="419"/>
    </location>
</feature>
<evidence type="ECO:0000256" key="3">
    <source>
        <dbReference type="ARBA" id="ARBA00022989"/>
    </source>
</evidence>
<keyword evidence="2 5" id="KW-0812">Transmembrane</keyword>
<evidence type="ECO:0000256" key="4">
    <source>
        <dbReference type="ARBA" id="ARBA00023136"/>
    </source>
</evidence>
<evidence type="ECO:0000259" key="7">
    <source>
        <dbReference type="Pfam" id="PF13886"/>
    </source>
</evidence>
<comment type="caution">
    <text evidence="8">The sequence shown here is derived from an EMBL/GenBank/DDBJ whole genome shotgun (WGS) entry which is preliminary data.</text>
</comment>
<feature type="transmembrane region" description="Helical" evidence="5">
    <location>
        <begin position="478"/>
        <end position="496"/>
    </location>
</feature>
<dbReference type="Pfam" id="PF25992">
    <property type="entry name" value="Ig_TM7SF3_N"/>
    <property type="match status" value="1"/>
</dbReference>
<accession>A0AA39F977</accession>
<feature type="transmembrane region" description="Helical" evidence="5">
    <location>
        <begin position="426"/>
        <end position="444"/>
    </location>
</feature>